<organism evidence="1">
    <name type="scientific">Sesamum latifolium</name>
    <dbReference type="NCBI Taxonomy" id="2727402"/>
    <lineage>
        <taxon>Eukaryota</taxon>
        <taxon>Viridiplantae</taxon>
        <taxon>Streptophyta</taxon>
        <taxon>Embryophyta</taxon>
        <taxon>Tracheophyta</taxon>
        <taxon>Spermatophyta</taxon>
        <taxon>Magnoliopsida</taxon>
        <taxon>eudicotyledons</taxon>
        <taxon>Gunneridae</taxon>
        <taxon>Pentapetalae</taxon>
        <taxon>asterids</taxon>
        <taxon>lamiids</taxon>
        <taxon>Lamiales</taxon>
        <taxon>Pedaliaceae</taxon>
        <taxon>Sesamum</taxon>
    </lineage>
</organism>
<proteinExistence type="predicted"/>
<sequence length="102" mass="12074">MLYTKELYPVPDWHIRYALTKEFSSARMIEGLSVREHVVIMLSLVEKLKDIQVDFEKENVCRRDLAISTSLLNQFIINYNMNELDKRLHALINMLVQYEATI</sequence>
<reference evidence="1" key="1">
    <citation type="submission" date="2020-06" db="EMBL/GenBank/DDBJ databases">
        <authorList>
            <person name="Li T."/>
            <person name="Hu X."/>
            <person name="Zhang T."/>
            <person name="Song X."/>
            <person name="Zhang H."/>
            <person name="Dai N."/>
            <person name="Sheng W."/>
            <person name="Hou X."/>
            <person name="Wei L."/>
        </authorList>
    </citation>
    <scope>NUCLEOTIDE SEQUENCE</scope>
    <source>
        <strain evidence="1">KEN1</strain>
        <tissue evidence="1">Leaf</tissue>
    </source>
</reference>
<accession>A0AAW2VWF4</accession>
<dbReference type="EMBL" id="JACGWN010000009">
    <property type="protein sequence ID" value="KAL0433503.1"/>
    <property type="molecule type" value="Genomic_DNA"/>
</dbReference>
<protein>
    <submittedName>
        <fullName evidence="1">Uncharacterized protein</fullName>
    </submittedName>
</protein>
<reference evidence="1" key="2">
    <citation type="journal article" date="2024" name="Plant">
        <title>Genomic evolution and insights into agronomic trait innovations of Sesamum species.</title>
        <authorList>
            <person name="Miao H."/>
            <person name="Wang L."/>
            <person name="Qu L."/>
            <person name="Liu H."/>
            <person name="Sun Y."/>
            <person name="Le M."/>
            <person name="Wang Q."/>
            <person name="Wei S."/>
            <person name="Zheng Y."/>
            <person name="Lin W."/>
            <person name="Duan Y."/>
            <person name="Cao H."/>
            <person name="Xiong S."/>
            <person name="Wang X."/>
            <person name="Wei L."/>
            <person name="Li C."/>
            <person name="Ma Q."/>
            <person name="Ju M."/>
            <person name="Zhao R."/>
            <person name="Li G."/>
            <person name="Mu C."/>
            <person name="Tian Q."/>
            <person name="Mei H."/>
            <person name="Zhang T."/>
            <person name="Gao T."/>
            <person name="Zhang H."/>
        </authorList>
    </citation>
    <scope>NUCLEOTIDE SEQUENCE</scope>
    <source>
        <strain evidence="1">KEN1</strain>
    </source>
</reference>
<gene>
    <name evidence="1" type="ORF">Slati_2684600</name>
</gene>
<evidence type="ECO:0000313" key="1">
    <source>
        <dbReference type="EMBL" id="KAL0433503.1"/>
    </source>
</evidence>
<comment type="caution">
    <text evidence="1">The sequence shown here is derived from an EMBL/GenBank/DDBJ whole genome shotgun (WGS) entry which is preliminary data.</text>
</comment>
<name>A0AAW2VWF4_9LAMI</name>
<dbReference type="AlphaFoldDB" id="A0AAW2VWF4"/>